<protein>
    <recommendedName>
        <fullName evidence="3">M23ase beta-sheet core domain-containing protein</fullName>
    </recommendedName>
</protein>
<evidence type="ECO:0000313" key="5">
    <source>
        <dbReference type="Proteomes" id="UP000571950"/>
    </source>
</evidence>
<evidence type="ECO:0000256" key="1">
    <source>
        <dbReference type="SAM" id="MobiDB-lite"/>
    </source>
</evidence>
<keyword evidence="2" id="KW-0732">Signal</keyword>
<dbReference type="Proteomes" id="UP000571950">
    <property type="component" value="Unassembled WGS sequence"/>
</dbReference>
<evidence type="ECO:0000313" key="4">
    <source>
        <dbReference type="EMBL" id="MBB3925340.1"/>
    </source>
</evidence>
<sequence>MIVRRTAALLLAFCLALPGSILPAHARAEGELAAGRELTADFRQGRYERIWDRMTEEMHAALGSAAMLGEVAKYVEARFGTEKTVVSEEVRDYLGYHYYSRVSDYDKAPRPIVTQWTIDRAGKIAGFFIRPRQEAAASAFLDYENKAELRLPFDGEWYVTWGGRTPEDNYHAVDKGQRFAYDFLIAHDDSSHGASQGGKGAAPEDYYCWDRPILAAAPGTVVRVVDGLPDNPIGTMDAKNPGGNHVVVDLGHSEYAFFAHLRQGSVAVREGESVAAGQELGRCGNSGNSSEPHLHFHLQTTPDLGTGEGLPAAFRHYTADGKPVAKGEPLRGQIVAPQRD</sequence>
<feature type="signal peptide" evidence="2">
    <location>
        <begin position="1"/>
        <end position="26"/>
    </location>
</feature>
<evidence type="ECO:0000259" key="3">
    <source>
        <dbReference type="Pfam" id="PF01551"/>
    </source>
</evidence>
<feature type="region of interest" description="Disordered" evidence="1">
    <location>
        <begin position="320"/>
        <end position="340"/>
    </location>
</feature>
<dbReference type="Pfam" id="PF01551">
    <property type="entry name" value="Peptidase_M23"/>
    <property type="match status" value="1"/>
</dbReference>
<dbReference type="CDD" id="cd12797">
    <property type="entry name" value="M23_peptidase"/>
    <property type="match status" value="1"/>
</dbReference>
<proteinExistence type="predicted"/>
<dbReference type="AlphaFoldDB" id="A0A7W6BEC3"/>
<dbReference type="InterPro" id="IPR016047">
    <property type="entry name" value="M23ase_b-sheet_dom"/>
</dbReference>
<comment type="caution">
    <text evidence="4">The sequence shown here is derived from an EMBL/GenBank/DDBJ whole genome shotgun (WGS) entry which is preliminary data.</text>
</comment>
<name>A0A7W6BEC3_9SPHN</name>
<dbReference type="PANTHER" id="PTHR21666">
    <property type="entry name" value="PEPTIDASE-RELATED"/>
    <property type="match status" value="1"/>
</dbReference>
<evidence type="ECO:0000256" key="2">
    <source>
        <dbReference type="SAM" id="SignalP"/>
    </source>
</evidence>
<organism evidence="4 5">
    <name type="scientific">Sphingobium jiangsuense</name>
    <dbReference type="NCBI Taxonomy" id="870476"/>
    <lineage>
        <taxon>Bacteria</taxon>
        <taxon>Pseudomonadati</taxon>
        <taxon>Pseudomonadota</taxon>
        <taxon>Alphaproteobacteria</taxon>
        <taxon>Sphingomonadales</taxon>
        <taxon>Sphingomonadaceae</taxon>
        <taxon>Sphingobium</taxon>
    </lineage>
</organism>
<dbReference type="InterPro" id="IPR050570">
    <property type="entry name" value="Cell_wall_metabolism_enzyme"/>
</dbReference>
<reference evidence="4 5" key="1">
    <citation type="submission" date="2020-08" db="EMBL/GenBank/DDBJ databases">
        <title>Genomic Encyclopedia of Type Strains, Phase IV (KMG-IV): sequencing the most valuable type-strain genomes for metagenomic binning, comparative biology and taxonomic classification.</title>
        <authorList>
            <person name="Goeker M."/>
        </authorList>
    </citation>
    <scope>NUCLEOTIDE SEQUENCE [LARGE SCALE GENOMIC DNA]</scope>
    <source>
        <strain evidence="4 5">DSM 26189</strain>
    </source>
</reference>
<feature type="domain" description="M23ase beta-sheet core" evidence="3">
    <location>
        <begin position="211"/>
        <end position="300"/>
    </location>
</feature>
<keyword evidence="5" id="KW-1185">Reference proteome</keyword>
<dbReference type="Gene3D" id="2.70.70.10">
    <property type="entry name" value="Glucose Permease (Domain IIA)"/>
    <property type="match status" value="1"/>
</dbReference>
<dbReference type="RefSeq" id="WP_188070913.1">
    <property type="nucleotide sequence ID" value="NZ_BSPS01000071.1"/>
</dbReference>
<dbReference type="GO" id="GO:0004222">
    <property type="term" value="F:metalloendopeptidase activity"/>
    <property type="evidence" value="ECO:0007669"/>
    <property type="project" value="TreeGrafter"/>
</dbReference>
<accession>A0A7W6BEC3</accession>
<dbReference type="SUPFAM" id="SSF51261">
    <property type="entry name" value="Duplicated hybrid motif"/>
    <property type="match status" value="1"/>
</dbReference>
<gene>
    <name evidence="4" type="ORF">GGR43_001053</name>
</gene>
<dbReference type="InterPro" id="IPR011055">
    <property type="entry name" value="Dup_hybrid_motif"/>
</dbReference>
<dbReference type="PANTHER" id="PTHR21666:SF270">
    <property type="entry name" value="MUREIN HYDROLASE ACTIVATOR ENVC"/>
    <property type="match status" value="1"/>
</dbReference>
<feature type="compositionally biased region" description="Basic and acidic residues" evidence="1">
    <location>
        <begin position="320"/>
        <end position="329"/>
    </location>
</feature>
<feature type="chain" id="PRO_5030819494" description="M23ase beta-sheet core domain-containing protein" evidence="2">
    <location>
        <begin position="27"/>
        <end position="340"/>
    </location>
</feature>
<dbReference type="EMBL" id="JACIDT010000003">
    <property type="protein sequence ID" value="MBB3925340.1"/>
    <property type="molecule type" value="Genomic_DNA"/>
</dbReference>